<dbReference type="OrthoDB" id="8525483at2"/>
<organism evidence="3 4">
    <name type="scientific">Advenella kashmirensis (strain DSM 17095 / LMG 22695 / WT001)</name>
    <name type="common">Tetrathiobacter kashmirensis</name>
    <dbReference type="NCBI Taxonomy" id="1036672"/>
    <lineage>
        <taxon>Bacteria</taxon>
        <taxon>Pseudomonadati</taxon>
        <taxon>Pseudomonadota</taxon>
        <taxon>Betaproteobacteria</taxon>
        <taxon>Burkholderiales</taxon>
        <taxon>Alcaligenaceae</taxon>
    </lineage>
</organism>
<dbReference type="PANTHER" id="PTHR38693:SF1">
    <property type="entry name" value="UBIQUINONE BIOSYNTHESIS ACCESSORY FACTOR UBIJ"/>
    <property type="match status" value="1"/>
</dbReference>
<dbReference type="PANTHER" id="PTHR38693">
    <property type="entry name" value="UBIQUINONE BIOSYNTHESIS PROTEIN UBIJ"/>
    <property type="match status" value="1"/>
</dbReference>
<feature type="coiled-coil region" evidence="1">
    <location>
        <begin position="194"/>
        <end position="221"/>
    </location>
</feature>
<feature type="domain" description="SCP2" evidence="2">
    <location>
        <begin position="35"/>
        <end position="132"/>
    </location>
</feature>
<dbReference type="STRING" id="1036672.TKWG_03725"/>
<proteinExistence type="predicted"/>
<dbReference type="InterPro" id="IPR038989">
    <property type="entry name" value="UbiJ"/>
</dbReference>
<dbReference type="InterPro" id="IPR003033">
    <property type="entry name" value="SCP2_sterol-bd_dom"/>
</dbReference>
<dbReference type="KEGG" id="aka:TKWG_03725"/>
<evidence type="ECO:0000313" key="4">
    <source>
        <dbReference type="Proteomes" id="UP000005267"/>
    </source>
</evidence>
<protein>
    <recommendedName>
        <fullName evidence="2">SCP2 domain-containing protein</fullName>
    </recommendedName>
</protein>
<keyword evidence="4" id="KW-1185">Reference proteome</keyword>
<evidence type="ECO:0000259" key="2">
    <source>
        <dbReference type="Pfam" id="PF02036"/>
    </source>
</evidence>
<name>I3U8I2_ADVKW</name>
<dbReference type="Pfam" id="PF02036">
    <property type="entry name" value="SCP2"/>
    <property type="match status" value="1"/>
</dbReference>
<dbReference type="EMBL" id="CP003555">
    <property type="protein sequence ID" value="AFK61320.1"/>
    <property type="molecule type" value="Genomic_DNA"/>
</dbReference>
<dbReference type="GO" id="GO:0006744">
    <property type="term" value="P:ubiquinone biosynthetic process"/>
    <property type="evidence" value="ECO:0007669"/>
    <property type="project" value="InterPro"/>
</dbReference>
<dbReference type="AlphaFoldDB" id="I3U8I2"/>
<sequence>MKRVHYRIQNLAVAYRIFMLLSDLPDPNIPIVRALNLLLDREPWAKTRIAAHAGKTVCIRISRLVLRFTLGHDGSVARADPAVVADVTLSIPESRLGDVPGALRNRHDPAQLAALLHLEGDAGLAQLVSDLARDLRWDSEHELARFTGGLLSKQIHLLLHRAIATTTTVAGRLSENVSEYVSEEAGMVLSKPALQSWEQSLRAATVQLDQLDARLRALDARQRRSGR</sequence>
<accession>I3U8I2</accession>
<evidence type="ECO:0000313" key="3">
    <source>
        <dbReference type="EMBL" id="AFK61320.1"/>
    </source>
</evidence>
<evidence type="ECO:0000256" key="1">
    <source>
        <dbReference type="SAM" id="Coils"/>
    </source>
</evidence>
<dbReference type="Proteomes" id="UP000005267">
    <property type="component" value="Chromosome"/>
</dbReference>
<reference evidence="4" key="2">
    <citation type="journal article" date="2013" name="PLoS ONE">
        <title>Genome implosion elicits host-confinement in Alcaligenaceae: evidence from the comparative genomics of Tetrathiobacter kashmirensis, a pathogen in the making.</title>
        <authorList>
            <person name="Ghosh W."/>
            <person name="Alam M."/>
            <person name="Roy C."/>
            <person name="Pyne P."/>
            <person name="George A."/>
            <person name="Chakraborty R."/>
            <person name="Majumder S."/>
            <person name="Agarwal A."/>
            <person name="Chakraborty S."/>
            <person name="Majumdar S."/>
            <person name="Gupta S.K."/>
        </authorList>
    </citation>
    <scope>NUCLEOTIDE SEQUENCE [LARGE SCALE GENOMIC DNA]</scope>
    <source>
        <strain evidence="4">WT001</strain>
    </source>
</reference>
<dbReference type="HOGENOM" id="CLU_100130_0_0_4"/>
<gene>
    <name evidence="3" type="ordered locus">TKWG_03725</name>
</gene>
<dbReference type="RefSeq" id="WP_014749411.1">
    <property type="nucleotide sequence ID" value="NC_017964.1"/>
</dbReference>
<keyword evidence="1" id="KW-0175">Coiled coil</keyword>
<reference evidence="3 4" key="1">
    <citation type="journal article" date="2011" name="J. Bacteriol.">
        <title>Whole-genome shotgun sequencing of the sulfur-oxidizing chemoautotroph Tetrathiobacter kashmirensis.</title>
        <authorList>
            <person name="Ghosh W."/>
            <person name="George A."/>
            <person name="Agarwal A."/>
            <person name="Raj P."/>
            <person name="Alam M."/>
            <person name="Pyne P."/>
            <person name="Das Gupta S.K."/>
        </authorList>
    </citation>
    <scope>NUCLEOTIDE SEQUENCE [LARGE SCALE GENOMIC DNA]</scope>
    <source>
        <strain evidence="3 4">WT001</strain>
    </source>
</reference>